<organism evidence="14 15">
    <name type="scientific">Chelonia mydas</name>
    <name type="common">Green sea-turtle</name>
    <name type="synonym">Chelonia agassizi</name>
    <dbReference type="NCBI Taxonomy" id="8469"/>
    <lineage>
        <taxon>Eukaryota</taxon>
        <taxon>Metazoa</taxon>
        <taxon>Chordata</taxon>
        <taxon>Craniata</taxon>
        <taxon>Vertebrata</taxon>
        <taxon>Euteleostomi</taxon>
        <taxon>Archelosauria</taxon>
        <taxon>Testudinata</taxon>
        <taxon>Testudines</taxon>
        <taxon>Cryptodira</taxon>
        <taxon>Durocryptodira</taxon>
        <taxon>Americhelydia</taxon>
        <taxon>Chelonioidea</taxon>
        <taxon>Cheloniidae</taxon>
        <taxon>Chelonia</taxon>
    </lineage>
</organism>
<evidence type="ECO:0000256" key="7">
    <source>
        <dbReference type="ARBA" id="ARBA00022638"/>
    </source>
</evidence>
<dbReference type="InterPro" id="IPR001916">
    <property type="entry name" value="Glyco_hydro_22"/>
</dbReference>
<dbReference type="PROSITE" id="PS51348">
    <property type="entry name" value="GLYCOSYL_HYDROL_F22_2"/>
    <property type="match status" value="1"/>
</dbReference>
<feature type="region of interest" description="Disordered" evidence="13">
    <location>
        <begin position="1"/>
        <end position="69"/>
    </location>
</feature>
<keyword evidence="8" id="KW-0378">Hydrolase</keyword>
<sequence>MHGLELSPREQEDCERQREPEKELQKQQQHELAVGERRGLGDLPGSALTPVSLPCSDSGQVHGGHSTELQQQHPEVRVLDSLQDQNHQGGTEGAGPRTRRPCPGMRALALLPVLACLSAGARGEVLSRCELARLLQRGGLDGFMGYRLDNWLCLAFYASRFNTGTVTENSDGSSDYGIFQVNSRRWCSDQRSRTLDLCQTRCRVRLPPDPSPVGMGVLGLVTLLACLSAGGRGKIFTRCELAQELQENGMDGYEGYSLANYLLNPDIKDDINCAKRVVQDPQGMEAL</sequence>
<evidence type="ECO:0000256" key="8">
    <source>
        <dbReference type="ARBA" id="ARBA00022801"/>
    </source>
</evidence>
<comment type="subcellular location">
    <subcellularLocation>
        <location evidence="2">Secreted</location>
    </subcellularLocation>
</comment>
<name>M7ANB9_CHEMY</name>
<comment type="similarity">
    <text evidence="3 12">Belongs to the glycosyl hydrolase 22 family.</text>
</comment>
<dbReference type="PANTHER" id="PTHR11407">
    <property type="entry name" value="LYSOZYME C"/>
    <property type="match status" value="1"/>
</dbReference>
<dbReference type="Pfam" id="PF00062">
    <property type="entry name" value="Lys"/>
    <property type="match status" value="1"/>
</dbReference>
<evidence type="ECO:0000313" key="15">
    <source>
        <dbReference type="Proteomes" id="UP000031443"/>
    </source>
</evidence>
<accession>M7ANB9</accession>
<dbReference type="Gene3D" id="1.10.530.10">
    <property type="match status" value="2"/>
</dbReference>
<evidence type="ECO:0000256" key="1">
    <source>
        <dbReference type="ARBA" id="ARBA00000632"/>
    </source>
</evidence>
<evidence type="ECO:0000256" key="6">
    <source>
        <dbReference type="ARBA" id="ARBA00022529"/>
    </source>
</evidence>
<keyword evidence="9" id="KW-1015">Disulfide bond</keyword>
<dbReference type="eggNOG" id="ENOG502SR6Z">
    <property type="taxonomic scope" value="Eukaryota"/>
</dbReference>
<dbReference type="GO" id="GO:0031640">
    <property type="term" value="P:killing of cells of another organism"/>
    <property type="evidence" value="ECO:0007669"/>
    <property type="project" value="UniProtKB-KW"/>
</dbReference>
<dbReference type="EMBL" id="KB584993">
    <property type="protein sequence ID" value="EMP26024.1"/>
    <property type="molecule type" value="Genomic_DNA"/>
</dbReference>
<dbReference type="CDD" id="cd16897">
    <property type="entry name" value="LYZ_C"/>
    <property type="match status" value="1"/>
</dbReference>
<dbReference type="Proteomes" id="UP000031443">
    <property type="component" value="Unassembled WGS sequence"/>
</dbReference>
<dbReference type="SUPFAM" id="SSF53955">
    <property type="entry name" value="Lysozyme-like"/>
    <property type="match status" value="2"/>
</dbReference>
<keyword evidence="6" id="KW-0929">Antimicrobial</keyword>
<evidence type="ECO:0000256" key="4">
    <source>
        <dbReference type="ARBA" id="ARBA00012732"/>
    </source>
</evidence>
<dbReference type="AlphaFoldDB" id="M7ANB9"/>
<keyword evidence="7" id="KW-0081">Bacteriolytic enzyme</keyword>
<evidence type="ECO:0000256" key="10">
    <source>
        <dbReference type="ARBA" id="ARBA00023295"/>
    </source>
</evidence>
<dbReference type="SMART" id="SM00263">
    <property type="entry name" value="LYZ1"/>
    <property type="match status" value="1"/>
</dbReference>
<keyword evidence="10" id="KW-0326">Glycosidase</keyword>
<feature type="compositionally biased region" description="Basic and acidic residues" evidence="13">
    <location>
        <begin position="7"/>
        <end position="40"/>
    </location>
</feature>
<dbReference type="GO" id="GO:0005576">
    <property type="term" value="C:extracellular region"/>
    <property type="evidence" value="ECO:0007669"/>
    <property type="project" value="UniProtKB-SubCell"/>
</dbReference>
<evidence type="ECO:0000256" key="9">
    <source>
        <dbReference type="ARBA" id="ARBA00023157"/>
    </source>
</evidence>
<evidence type="ECO:0000313" key="14">
    <source>
        <dbReference type="EMBL" id="EMP26024.1"/>
    </source>
</evidence>
<dbReference type="PRINTS" id="PR00135">
    <property type="entry name" value="LYZLACT"/>
</dbReference>
<comment type="function">
    <text evidence="11">Lysozymes have primarily a bacteriolytic function; those in tissues and body fluids are associated with the monocyte-macrophage system and enhance the activity of immunoagents. Has strong bacteriolytic activity against M.luteus and V.cholerae, weak bacteriolytic activity against P.aeruginosa and no activity against A.hydrophila.</text>
</comment>
<evidence type="ECO:0000256" key="2">
    <source>
        <dbReference type="ARBA" id="ARBA00004613"/>
    </source>
</evidence>
<evidence type="ECO:0000256" key="11">
    <source>
        <dbReference type="ARBA" id="ARBA00054602"/>
    </source>
</evidence>
<dbReference type="FunFam" id="1.10.530.10:FF:000001">
    <property type="entry name" value="Lysozyme C"/>
    <property type="match status" value="1"/>
</dbReference>
<dbReference type="PANTHER" id="PTHR11407:SF9">
    <property type="entry name" value="LYSOZYME-LIKE PROTEIN 6"/>
    <property type="match status" value="1"/>
</dbReference>
<dbReference type="GO" id="GO:0003796">
    <property type="term" value="F:lysozyme activity"/>
    <property type="evidence" value="ECO:0007669"/>
    <property type="project" value="UniProtKB-EC"/>
</dbReference>
<evidence type="ECO:0000256" key="5">
    <source>
        <dbReference type="ARBA" id="ARBA00022525"/>
    </source>
</evidence>
<dbReference type="EC" id="3.2.1.17" evidence="4"/>
<comment type="catalytic activity">
    <reaction evidence="1">
        <text>Hydrolysis of (1-&gt;4)-beta-linkages between N-acetylmuramic acid and N-acetyl-D-glucosamine residues in a peptidoglycan and between N-acetyl-D-glucosamine residues in chitodextrins.</text>
        <dbReference type="EC" id="3.2.1.17"/>
    </reaction>
</comment>
<keyword evidence="15" id="KW-1185">Reference proteome</keyword>
<evidence type="ECO:0000256" key="12">
    <source>
        <dbReference type="RuleBase" id="RU004440"/>
    </source>
</evidence>
<keyword evidence="5" id="KW-0964">Secreted</keyword>
<dbReference type="GO" id="GO:0042742">
    <property type="term" value="P:defense response to bacterium"/>
    <property type="evidence" value="ECO:0007669"/>
    <property type="project" value="UniProtKB-KW"/>
</dbReference>
<proteinExistence type="inferred from homology"/>
<protein>
    <recommendedName>
        <fullName evidence="4">lysozyme</fullName>
        <ecNumber evidence="4">3.2.1.17</ecNumber>
    </recommendedName>
</protein>
<gene>
    <name evidence="14" type="ORF">UY3_16889</name>
</gene>
<evidence type="ECO:0000256" key="3">
    <source>
        <dbReference type="ARBA" id="ARBA00010859"/>
    </source>
</evidence>
<reference evidence="15" key="1">
    <citation type="journal article" date="2013" name="Nat. Genet.">
        <title>The draft genomes of soft-shell turtle and green sea turtle yield insights into the development and evolution of the turtle-specific body plan.</title>
        <authorList>
            <person name="Wang Z."/>
            <person name="Pascual-Anaya J."/>
            <person name="Zadissa A."/>
            <person name="Li W."/>
            <person name="Niimura Y."/>
            <person name="Huang Z."/>
            <person name="Li C."/>
            <person name="White S."/>
            <person name="Xiong Z."/>
            <person name="Fang D."/>
            <person name="Wang B."/>
            <person name="Ming Y."/>
            <person name="Chen Y."/>
            <person name="Zheng Y."/>
            <person name="Kuraku S."/>
            <person name="Pignatelli M."/>
            <person name="Herrero J."/>
            <person name="Beal K."/>
            <person name="Nozawa M."/>
            <person name="Li Q."/>
            <person name="Wang J."/>
            <person name="Zhang H."/>
            <person name="Yu L."/>
            <person name="Shigenobu S."/>
            <person name="Wang J."/>
            <person name="Liu J."/>
            <person name="Flicek P."/>
            <person name="Searle S."/>
            <person name="Wang J."/>
            <person name="Kuratani S."/>
            <person name="Yin Y."/>
            <person name="Aken B."/>
            <person name="Zhang G."/>
            <person name="Irie N."/>
        </authorList>
    </citation>
    <scope>NUCLEOTIDE SEQUENCE [LARGE SCALE GENOMIC DNA]</scope>
</reference>
<evidence type="ECO:0000256" key="13">
    <source>
        <dbReference type="SAM" id="MobiDB-lite"/>
    </source>
</evidence>
<dbReference type="InterPro" id="IPR023346">
    <property type="entry name" value="Lysozyme-like_dom_sf"/>
</dbReference>